<name>A0A067JR28_JATCU</name>
<dbReference type="Proteomes" id="UP000027138">
    <property type="component" value="Unassembled WGS sequence"/>
</dbReference>
<protein>
    <submittedName>
        <fullName evidence="2">Uncharacterized protein</fullName>
    </submittedName>
</protein>
<feature type="compositionally biased region" description="Acidic residues" evidence="1">
    <location>
        <begin position="174"/>
        <end position="186"/>
    </location>
</feature>
<evidence type="ECO:0000313" key="2">
    <source>
        <dbReference type="EMBL" id="KDP21999.1"/>
    </source>
</evidence>
<dbReference type="AlphaFoldDB" id="A0A067JR28"/>
<feature type="compositionally biased region" description="Polar residues" evidence="1">
    <location>
        <begin position="134"/>
        <end position="147"/>
    </location>
</feature>
<accession>A0A067JR28</accession>
<feature type="compositionally biased region" description="Low complexity" evidence="1">
    <location>
        <begin position="119"/>
        <end position="131"/>
    </location>
</feature>
<gene>
    <name evidence="2" type="ORF">JCGZ_03105</name>
</gene>
<dbReference type="EMBL" id="KK915495">
    <property type="protein sequence ID" value="KDP21999.1"/>
    <property type="molecule type" value="Genomic_DNA"/>
</dbReference>
<evidence type="ECO:0000313" key="3">
    <source>
        <dbReference type="Proteomes" id="UP000027138"/>
    </source>
</evidence>
<feature type="region of interest" description="Disordered" evidence="1">
    <location>
        <begin position="117"/>
        <end position="149"/>
    </location>
</feature>
<sequence length="210" mass="23110">MATGWTGIIWGRGFLRSMLPRHRGECPLLLLATCVSWRERRRHRTPTYYRAQAEAKVPARPMDAVLGDVPFPPYMEITLDPTLGLGPAIAILADLRQAPPQLQLDPEHATHLRDIRNCTSGSVSPGPTSPGCIRSSTRGLQRNQSRQAGAVSRLQLEVDRLRTILEVEGIPLDFSEEEDDDDEGSSSDDAPTPLPSSIAQAAAGPSWRRR</sequence>
<organism evidence="2 3">
    <name type="scientific">Jatropha curcas</name>
    <name type="common">Barbados nut</name>
    <dbReference type="NCBI Taxonomy" id="180498"/>
    <lineage>
        <taxon>Eukaryota</taxon>
        <taxon>Viridiplantae</taxon>
        <taxon>Streptophyta</taxon>
        <taxon>Embryophyta</taxon>
        <taxon>Tracheophyta</taxon>
        <taxon>Spermatophyta</taxon>
        <taxon>Magnoliopsida</taxon>
        <taxon>eudicotyledons</taxon>
        <taxon>Gunneridae</taxon>
        <taxon>Pentapetalae</taxon>
        <taxon>rosids</taxon>
        <taxon>fabids</taxon>
        <taxon>Malpighiales</taxon>
        <taxon>Euphorbiaceae</taxon>
        <taxon>Crotonoideae</taxon>
        <taxon>Jatropheae</taxon>
        <taxon>Jatropha</taxon>
    </lineage>
</organism>
<feature type="region of interest" description="Disordered" evidence="1">
    <location>
        <begin position="169"/>
        <end position="210"/>
    </location>
</feature>
<reference evidence="2 3" key="1">
    <citation type="journal article" date="2014" name="PLoS ONE">
        <title>Global Analysis of Gene Expression Profiles in Physic Nut (Jatropha curcas L.) Seedlings Exposed to Salt Stress.</title>
        <authorList>
            <person name="Zhang L."/>
            <person name="Zhang C."/>
            <person name="Wu P."/>
            <person name="Chen Y."/>
            <person name="Li M."/>
            <person name="Jiang H."/>
            <person name="Wu G."/>
        </authorList>
    </citation>
    <scope>NUCLEOTIDE SEQUENCE [LARGE SCALE GENOMIC DNA]</scope>
    <source>
        <strain evidence="3">cv. GZQX0401</strain>
        <tissue evidence="2">Young leaves</tissue>
    </source>
</reference>
<keyword evidence="3" id="KW-1185">Reference proteome</keyword>
<evidence type="ECO:0000256" key="1">
    <source>
        <dbReference type="SAM" id="MobiDB-lite"/>
    </source>
</evidence>
<proteinExistence type="predicted"/>